<organism evidence="2 3">
    <name type="scientific">Streptomyces althioticus subsp. attaecolombicae</name>
    <dbReference type="NCBI Taxonomy" id="3075534"/>
    <lineage>
        <taxon>Bacteria</taxon>
        <taxon>Bacillati</taxon>
        <taxon>Actinomycetota</taxon>
        <taxon>Actinomycetes</taxon>
        <taxon>Kitasatosporales</taxon>
        <taxon>Streptomycetaceae</taxon>
        <taxon>Streptomyces</taxon>
        <taxon>Streptomyces althioticus group</taxon>
    </lineage>
</organism>
<dbReference type="RefSeq" id="WP_139118624.1">
    <property type="nucleotide sequence ID" value="NZ_JAVSGH010000011.1"/>
</dbReference>
<proteinExistence type="predicted"/>
<keyword evidence="3" id="KW-1185">Reference proteome</keyword>
<gene>
    <name evidence="2" type="ORF">ROS62_11610</name>
</gene>
<feature type="compositionally biased region" description="Polar residues" evidence="1">
    <location>
        <begin position="59"/>
        <end position="68"/>
    </location>
</feature>
<dbReference type="EMBL" id="JAVSGH010000011">
    <property type="protein sequence ID" value="MDT3725508.1"/>
    <property type="molecule type" value="Genomic_DNA"/>
</dbReference>
<reference evidence="2" key="1">
    <citation type="submission" date="2024-05" db="EMBL/GenBank/DDBJ databases">
        <title>30 novel species of actinomycetes from the DSMZ collection.</title>
        <authorList>
            <person name="Nouioui I."/>
        </authorList>
    </citation>
    <scope>NUCLEOTIDE SEQUENCE</scope>
    <source>
        <strain evidence="2">DSM 41972</strain>
    </source>
</reference>
<evidence type="ECO:0000256" key="1">
    <source>
        <dbReference type="SAM" id="MobiDB-lite"/>
    </source>
</evidence>
<sequence>MPSDGAPEAGSEESRSPETPEAAVRTPSWAVGGRASWDEMPGAAQPRAAVPEQAPEPGVTSSPDSAPR</sequence>
<evidence type="ECO:0000313" key="2">
    <source>
        <dbReference type="EMBL" id="MDT3725508.1"/>
    </source>
</evidence>
<dbReference type="Proteomes" id="UP001181313">
    <property type="component" value="Unassembled WGS sequence"/>
</dbReference>
<feature type="region of interest" description="Disordered" evidence="1">
    <location>
        <begin position="1"/>
        <end position="68"/>
    </location>
</feature>
<comment type="caution">
    <text evidence="2">The sequence shown here is derived from an EMBL/GenBank/DDBJ whole genome shotgun (WGS) entry which is preliminary data.</text>
</comment>
<evidence type="ECO:0000313" key="3">
    <source>
        <dbReference type="Proteomes" id="UP001181313"/>
    </source>
</evidence>
<name>A0ABU3HXS2_9ACTN</name>
<protein>
    <submittedName>
        <fullName evidence="2">Uncharacterized protein</fullName>
    </submittedName>
</protein>
<accession>A0ABU3HXS2</accession>